<protein>
    <submittedName>
        <fullName evidence="4">Uncharacterized protein</fullName>
    </submittedName>
</protein>
<feature type="compositionally biased region" description="Polar residues" evidence="1">
    <location>
        <begin position="1"/>
        <end position="18"/>
    </location>
</feature>
<dbReference type="Proteomes" id="UP000887572">
    <property type="component" value="Unplaced"/>
</dbReference>
<feature type="region of interest" description="Disordered" evidence="1">
    <location>
        <begin position="517"/>
        <end position="538"/>
    </location>
</feature>
<sequence length="558" mass="62520">MLNFTGTGCQPTNRPSNHLTRDEAGPEGGGAAAINWLPVAVNLNLTEILLSELHQLEVKVQDEKWTTNPINVFDNIISLLSNEHRSFNCNETKHGGKACDSAGQFEQTLRMEAEGLDKTGQLRHEVTMQFINHLAAIQKTEKEKKENLDVSPQGTALKSFFKSAEHRQIYTVFVGILRRLSNNLGPGLQKEAIDKLFDDANKPPTRNDLVKLSMKLWIAMFPPSANEHAQNVAAHFMGHDGTGGQAKQLKNKTPKGAAGVVLRPLKQIGPLLREAAAAAPHRFRRSALRRRRKRDSEMIKHVTVLGVSLFAAYFIMTRLKTALINTIDYFDNTVTIFGAAVVLYLATLYTIEKRFKKVTEPVKKAAEASKDNNAKTESDAASSAIFEALVRPTKTKMMDIESYRQFMEEVRGVKLELADVYGQYTEYRTQMAKIKDRRGLKGAGYSSSATTAKKHRIPRERTQTEEEYGRRTDDVERATTTNSININSNNNDSGNKLDSENLPSDYEQYLEYVKAKSKGKKKVEIESESEKKSIKEMASKLPIPGFYESRTKGAKKPH</sequence>
<evidence type="ECO:0000256" key="1">
    <source>
        <dbReference type="SAM" id="MobiDB-lite"/>
    </source>
</evidence>
<name>A0A914GRR4_GLORO</name>
<reference evidence="4" key="1">
    <citation type="submission" date="2022-11" db="UniProtKB">
        <authorList>
            <consortium name="WormBaseParasite"/>
        </authorList>
    </citation>
    <scope>IDENTIFICATION</scope>
</reference>
<keyword evidence="3" id="KW-1185">Reference proteome</keyword>
<feature type="region of interest" description="Disordered" evidence="1">
    <location>
        <begin position="438"/>
        <end position="502"/>
    </location>
</feature>
<keyword evidence="2" id="KW-0812">Transmembrane</keyword>
<evidence type="ECO:0000313" key="4">
    <source>
        <dbReference type="WBParaSite" id="Gr19_v10_g1057.t2"/>
    </source>
</evidence>
<dbReference type="WBParaSite" id="Gr19_v10_g1057.t2">
    <property type="protein sequence ID" value="Gr19_v10_g1057.t2"/>
    <property type="gene ID" value="Gr19_v10_g1057"/>
</dbReference>
<feature type="region of interest" description="Disordered" evidence="1">
    <location>
        <begin position="1"/>
        <end position="26"/>
    </location>
</feature>
<feature type="transmembrane region" description="Helical" evidence="2">
    <location>
        <begin position="298"/>
        <end position="317"/>
    </location>
</feature>
<feature type="compositionally biased region" description="Low complexity" evidence="1">
    <location>
        <begin position="479"/>
        <end position="491"/>
    </location>
</feature>
<accession>A0A914GRR4</accession>
<feature type="transmembrane region" description="Helical" evidence="2">
    <location>
        <begin position="329"/>
        <end position="351"/>
    </location>
</feature>
<organism evidence="3 4">
    <name type="scientific">Globodera rostochiensis</name>
    <name type="common">Golden nematode worm</name>
    <name type="synonym">Heterodera rostochiensis</name>
    <dbReference type="NCBI Taxonomy" id="31243"/>
    <lineage>
        <taxon>Eukaryota</taxon>
        <taxon>Metazoa</taxon>
        <taxon>Ecdysozoa</taxon>
        <taxon>Nematoda</taxon>
        <taxon>Chromadorea</taxon>
        <taxon>Rhabditida</taxon>
        <taxon>Tylenchina</taxon>
        <taxon>Tylenchomorpha</taxon>
        <taxon>Tylenchoidea</taxon>
        <taxon>Heteroderidae</taxon>
        <taxon>Heteroderinae</taxon>
        <taxon>Globodera</taxon>
    </lineage>
</organism>
<dbReference type="AlphaFoldDB" id="A0A914GRR4"/>
<keyword evidence="2" id="KW-0472">Membrane</keyword>
<evidence type="ECO:0000313" key="3">
    <source>
        <dbReference type="Proteomes" id="UP000887572"/>
    </source>
</evidence>
<proteinExistence type="predicted"/>
<feature type="compositionally biased region" description="Basic and acidic residues" evidence="1">
    <location>
        <begin position="459"/>
        <end position="477"/>
    </location>
</feature>
<keyword evidence="2" id="KW-1133">Transmembrane helix</keyword>
<feature type="compositionally biased region" description="Basic and acidic residues" evidence="1">
    <location>
        <begin position="522"/>
        <end position="538"/>
    </location>
</feature>
<evidence type="ECO:0000256" key="2">
    <source>
        <dbReference type="SAM" id="Phobius"/>
    </source>
</evidence>